<accession>A0A376FBC5</accession>
<dbReference type="EMBL" id="UFYI01000007">
    <property type="protein sequence ID" value="STD20602.1"/>
    <property type="molecule type" value="Genomic_DNA"/>
</dbReference>
<reference evidence="2 3" key="1">
    <citation type="submission" date="2018-06" db="EMBL/GenBank/DDBJ databases">
        <authorList>
            <consortium name="Pathogen Informatics"/>
            <person name="Doyle S."/>
        </authorList>
    </citation>
    <scope>NUCLEOTIDE SEQUENCE [LARGE SCALE GENOMIC DNA]</scope>
    <source>
        <strain evidence="2 3">NCTC12123</strain>
    </source>
</reference>
<gene>
    <name evidence="2" type="ORF">NCTC12123_02114</name>
</gene>
<organism evidence="2 3">
    <name type="scientific">Enterobacter asburiae</name>
    <dbReference type="NCBI Taxonomy" id="61645"/>
    <lineage>
        <taxon>Bacteria</taxon>
        <taxon>Pseudomonadati</taxon>
        <taxon>Pseudomonadota</taxon>
        <taxon>Gammaproteobacteria</taxon>
        <taxon>Enterobacterales</taxon>
        <taxon>Enterobacteriaceae</taxon>
        <taxon>Enterobacter</taxon>
        <taxon>Enterobacter cloacae complex</taxon>
    </lineage>
</organism>
<keyword evidence="1" id="KW-0472">Membrane</keyword>
<proteinExistence type="predicted"/>
<dbReference type="Proteomes" id="UP000255163">
    <property type="component" value="Unassembled WGS sequence"/>
</dbReference>
<evidence type="ECO:0000256" key="1">
    <source>
        <dbReference type="SAM" id="Phobius"/>
    </source>
</evidence>
<keyword evidence="1" id="KW-1133">Transmembrane helix</keyword>
<keyword evidence="1" id="KW-0812">Transmembrane</keyword>
<feature type="transmembrane region" description="Helical" evidence="1">
    <location>
        <begin position="20"/>
        <end position="41"/>
    </location>
</feature>
<evidence type="ECO:0000313" key="2">
    <source>
        <dbReference type="EMBL" id="STD20602.1"/>
    </source>
</evidence>
<dbReference type="AlphaFoldDB" id="A0A376FBC5"/>
<sequence>MTAVGLTAIPGMAIVQASSLLNYIIGMVIAFGVAFTVSLLLKYKTDSE</sequence>
<evidence type="ECO:0000313" key="3">
    <source>
        <dbReference type="Proteomes" id="UP000255163"/>
    </source>
</evidence>
<protein>
    <submittedName>
        <fullName evidence="2">PTS system sucrose-specific transporter subunit IIBC</fullName>
    </submittedName>
</protein>
<name>A0A376FBC5_ENTAS</name>